<name>A0A023D270_ACIMT</name>
<proteinExistence type="predicted"/>
<comment type="caution">
    <text evidence="1">The sequence shown here is derived from an EMBL/GenBank/DDBJ whole genome shotgun (WGS) entry which is preliminary data.</text>
</comment>
<evidence type="ECO:0000313" key="2">
    <source>
        <dbReference type="Proteomes" id="UP000019760"/>
    </source>
</evidence>
<reference evidence="1 2" key="2">
    <citation type="journal article" date="2014" name="FEMS Microbiol. Lett.">
        <title>Draft genomic DNA sequence of the facultatively methylotrophic bacterium Acidomonas methanolica type strain MB58.</title>
        <authorList>
            <person name="Higashiura N."/>
            <person name="Hadano H."/>
            <person name="Hirakawa H."/>
            <person name="Matsutani M."/>
            <person name="Takabe S."/>
            <person name="Matsushita K."/>
            <person name="Azuma Y."/>
        </authorList>
    </citation>
    <scope>NUCLEOTIDE SEQUENCE [LARGE SCALE GENOMIC DNA]</scope>
    <source>
        <strain evidence="1 2">MB58</strain>
    </source>
</reference>
<gene>
    <name evidence="1" type="ORF">Amme_009_007</name>
</gene>
<reference evidence="2" key="1">
    <citation type="journal article" date="2014" name="FEMS Microbiol. Lett.">
        <title>Draft Genomic DNA Sequence of the Facultatively Methylotrophic Bacterium Acidomonas methanolica type strain MB58.</title>
        <authorList>
            <person name="Higashiura N."/>
            <person name="Hadano H."/>
            <person name="Hirakawa H."/>
            <person name="Matsutani M."/>
            <person name="Takabe S."/>
            <person name="Matsushita K."/>
            <person name="Azuma Y."/>
        </authorList>
    </citation>
    <scope>NUCLEOTIDE SEQUENCE [LARGE SCALE GENOMIC DNA]</scope>
    <source>
        <strain evidence="2">MB58</strain>
    </source>
</reference>
<protein>
    <submittedName>
        <fullName evidence="1">Uncharacterized protein</fullName>
    </submittedName>
</protein>
<dbReference type="AlphaFoldDB" id="A0A023D270"/>
<accession>A0A023D270</accession>
<evidence type="ECO:0000313" key="1">
    <source>
        <dbReference type="EMBL" id="GAJ27870.1"/>
    </source>
</evidence>
<keyword evidence="2" id="KW-1185">Reference proteome</keyword>
<dbReference type="EMBL" id="BAND01000009">
    <property type="protein sequence ID" value="GAJ27870.1"/>
    <property type="molecule type" value="Genomic_DNA"/>
</dbReference>
<sequence>MAFAVSLQRDKGLVAMTFTCEVEDRYRAVEIACSLPRSVKASVCVPRKLGGWMPGTSPCRTRIRREAPRGNRTGGKERFDIRTYLRRALLRVMPGVISRCGG</sequence>
<organism evidence="1 2">
    <name type="scientific">Acidomonas methanolica NBRC 104435</name>
    <dbReference type="NCBI Taxonomy" id="1231351"/>
    <lineage>
        <taxon>Bacteria</taxon>
        <taxon>Pseudomonadati</taxon>
        <taxon>Pseudomonadota</taxon>
        <taxon>Alphaproteobacteria</taxon>
        <taxon>Acetobacterales</taxon>
        <taxon>Acetobacteraceae</taxon>
        <taxon>Acidomonas</taxon>
    </lineage>
</organism>
<dbReference type="Proteomes" id="UP000019760">
    <property type="component" value="Unassembled WGS sequence"/>
</dbReference>